<keyword evidence="10" id="KW-1185">Reference proteome</keyword>
<feature type="compositionally biased region" description="Basic residues" evidence="7">
    <location>
        <begin position="1"/>
        <end position="12"/>
    </location>
</feature>
<dbReference type="GO" id="GO:0006882">
    <property type="term" value="P:intracellular zinc ion homeostasis"/>
    <property type="evidence" value="ECO:0007669"/>
    <property type="project" value="TreeGrafter"/>
</dbReference>
<evidence type="ECO:0000256" key="6">
    <source>
        <dbReference type="PIRSR" id="PIRSR604254-1"/>
    </source>
</evidence>
<dbReference type="GO" id="GO:0038023">
    <property type="term" value="F:signaling receptor activity"/>
    <property type="evidence" value="ECO:0007669"/>
    <property type="project" value="TreeGrafter"/>
</dbReference>
<dbReference type="OrthoDB" id="529367at2759"/>
<dbReference type="PANTHER" id="PTHR20855">
    <property type="entry name" value="ADIPOR/PROGESTIN RECEPTOR-RELATED"/>
    <property type="match status" value="1"/>
</dbReference>
<keyword evidence="3 8" id="KW-0812">Transmembrane</keyword>
<dbReference type="InterPro" id="IPR004254">
    <property type="entry name" value="AdipoR/HlyIII-related"/>
</dbReference>
<proteinExistence type="inferred from homology"/>
<dbReference type="GO" id="GO:0016020">
    <property type="term" value="C:membrane"/>
    <property type="evidence" value="ECO:0007669"/>
    <property type="project" value="UniProtKB-SubCell"/>
</dbReference>
<accession>A0A8K0W578</accession>
<keyword evidence="4 8" id="KW-1133">Transmembrane helix</keyword>
<evidence type="ECO:0000256" key="7">
    <source>
        <dbReference type="SAM" id="MobiDB-lite"/>
    </source>
</evidence>
<evidence type="ECO:0000256" key="8">
    <source>
        <dbReference type="SAM" id="Phobius"/>
    </source>
</evidence>
<dbReference type="Pfam" id="PF03006">
    <property type="entry name" value="HlyIII"/>
    <property type="match status" value="1"/>
</dbReference>
<comment type="caution">
    <text evidence="9">The sequence shown here is derived from an EMBL/GenBank/DDBJ whole genome shotgun (WGS) entry which is preliminary data.</text>
</comment>
<dbReference type="Proteomes" id="UP000813427">
    <property type="component" value="Unassembled WGS sequence"/>
</dbReference>
<dbReference type="PANTHER" id="PTHR20855:SF52">
    <property type="entry name" value="ADIPONECTIN RECEPTOR PROTEIN"/>
    <property type="match status" value="1"/>
</dbReference>
<feature type="transmembrane region" description="Helical" evidence="8">
    <location>
        <begin position="209"/>
        <end position="230"/>
    </location>
</feature>
<protein>
    <submittedName>
        <fullName evidence="9">Hemolysin-III family protein</fullName>
    </submittedName>
</protein>
<sequence>MGFRRRRPRARKGQGVESVSDSISRTGKVACPVLLSYDQMPEWFRHESNKWILHGYRPVTYSVHASFYSLSYFHTELLNIYSHLFPAIPFLLGDWYIPQYLTSRYSGFIEADSITFSIFMLTAVTGLSLSAMYHTFMNLSQRVEHFWLRMDMLSAMIFILGDLVLGIHIVFWREPVPRNIYWSMIGVFGTLTIFMVIHPKYQGPKHRLFRALLFVAVGTSGIAPFIYGIHMFGRFLKSRYPSKFDLWGSHWIFRILVVCAAIVQLMGYLDAFDYAQANLTCSSL</sequence>
<comment type="subcellular location">
    <subcellularLocation>
        <location evidence="1">Membrane</location>
        <topology evidence="1">Multi-pass membrane protein</topology>
    </subcellularLocation>
</comment>
<evidence type="ECO:0000313" key="9">
    <source>
        <dbReference type="EMBL" id="KAH7230894.1"/>
    </source>
</evidence>
<gene>
    <name evidence="9" type="ORF">BKA59DRAFT_497534</name>
</gene>
<keyword evidence="6" id="KW-0479">Metal-binding</keyword>
<evidence type="ECO:0000256" key="3">
    <source>
        <dbReference type="ARBA" id="ARBA00022692"/>
    </source>
</evidence>
<dbReference type="GO" id="GO:0046872">
    <property type="term" value="F:metal ion binding"/>
    <property type="evidence" value="ECO:0007669"/>
    <property type="project" value="UniProtKB-KW"/>
</dbReference>
<evidence type="ECO:0000256" key="5">
    <source>
        <dbReference type="ARBA" id="ARBA00023136"/>
    </source>
</evidence>
<reference evidence="9" key="1">
    <citation type="journal article" date="2021" name="Nat. Commun.">
        <title>Genetic determinants of endophytism in the Arabidopsis root mycobiome.</title>
        <authorList>
            <person name="Mesny F."/>
            <person name="Miyauchi S."/>
            <person name="Thiergart T."/>
            <person name="Pickel B."/>
            <person name="Atanasova L."/>
            <person name="Karlsson M."/>
            <person name="Huettel B."/>
            <person name="Barry K.W."/>
            <person name="Haridas S."/>
            <person name="Chen C."/>
            <person name="Bauer D."/>
            <person name="Andreopoulos W."/>
            <person name="Pangilinan J."/>
            <person name="LaButti K."/>
            <person name="Riley R."/>
            <person name="Lipzen A."/>
            <person name="Clum A."/>
            <person name="Drula E."/>
            <person name="Henrissat B."/>
            <person name="Kohler A."/>
            <person name="Grigoriev I.V."/>
            <person name="Martin F.M."/>
            <person name="Hacquard S."/>
        </authorList>
    </citation>
    <scope>NUCLEOTIDE SEQUENCE</scope>
    <source>
        <strain evidence="9">MPI-SDFR-AT-0068</strain>
    </source>
</reference>
<evidence type="ECO:0000313" key="10">
    <source>
        <dbReference type="Proteomes" id="UP000813427"/>
    </source>
</evidence>
<feature type="binding site" evidence="6">
    <location>
        <position position="134"/>
    </location>
    <ligand>
        <name>Zn(2+)</name>
        <dbReference type="ChEBI" id="CHEBI:29105"/>
    </ligand>
</feature>
<feature type="region of interest" description="Disordered" evidence="7">
    <location>
        <begin position="1"/>
        <end position="21"/>
    </location>
</feature>
<feature type="transmembrane region" description="Helical" evidence="8">
    <location>
        <begin position="153"/>
        <end position="172"/>
    </location>
</feature>
<evidence type="ECO:0000256" key="1">
    <source>
        <dbReference type="ARBA" id="ARBA00004141"/>
    </source>
</evidence>
<keyword evidence="5 8" id="KW-0472">Membrane</keyword>
<organism evidence="9 10">
    <name type="scientific">Fusarium tricinctum</name>
    <dbReference type="NCBI Taxonomy" id="61284"/>
    <lineage>
        <taxon>Eukaryota</taxon>
        <taxon>Fungi</taxon>
        <taxon>Dikarya</taxon>
        <taxon>Ascomycota</taxon>
        <taxon>Pezizomycotina</taxon>
        <taxon>Sordariomycetes</taxon>
        <taxon>Hypocreomycetidae</taxon>
        <taxon>Hypocreales</taxon>
        <taxon>Nectriaceae</taxon>
        <taxon>Fusarium</taxon>
        <taxon>Fusarium tricinctum species complex</taxon>
    </lineage>
</organism>
<evidence type="ECO:0000256" key="4">
    <source>
        <dbReference type="ARBA" id="ARBA00022989"/>
    </source>
</evidence>
<dbReference type="EMBL" id="JAGPXF010000009">
    <property type="protein sequence ID" value="KAH7230894.1"/>
    <property type="molecule type" value="Genomic_DNA"/>
</dbReference>
<comment type="similarity">
    <text evidence="2">Belongs to the ADIPOR family.</text>
</comment>
<name>A0A8K0W578_9HYPO</name>
<dbReference type="AlphaFoldDB" id="A0A8K0W578"/>
<keyword evidence="6" id="KW-0862">Zinc</keyword>
<feature type="transmembrane region" description="Helical" evidence="8">
    <location>
        <begin position="251"/>
        <end position="269"/>
    </location>
</feature>
<feature type="transmembrane region" description="Helical" evidence="8">
    <location>
        <begin position="114"/>
        <end position="133"/>
    </location>
</feature>
<feature type="transmembrane region" description="Helical" evidence="8">
    <location>
        <begin position="179"/>
        <end position="197"/>
    </location>
</feature>
<evidence type="ECO:0000256" key="2">
    <source>
        <dbReference type="ARBA" id="ARBA00007018"/>
    </source>
</evidence>